<dbReference type="InterPro" id="IPR001646">
    <property type="entry name" value="5peptide_repeat"/>
</dbReference>
<dbReference type="AlphaFoldDB" id="A0A4Y8LBN2"/>
<reference evidence="1 2" key="1">
    <citation type="submission" date="2019-03" db="EMBL/GenBank/DDBJ databases">
        <title>San Antonio Military Medical Center submission to MRSN (WRAIR), pending publication.</title>
        <authorList>
            <person name="Blyth D.M."/>
            <person name="Mccarthy S.L."/>
            <person name="Schall S.E."/>
            <person name="Stam J.A."/>
            <person name="Ong A.C."/>
            <person name="Mcgann P.T."/>
        </authorList>
    </citation>
    <scope>NUCLEOTIDE SEQUENCE [LARGE SCALE GENOMIC DNA]</scope>
    <source>
        <strain evidence="1 2">MRSN571793</strain>
    </source>
</reference>
<dbReference type="RefSeq" id="WP_026627372.1">
    <property type="nucleotide sequence ID" value="NZ_JAWZLG010000034.1"/>
</dbReference>
<name>A0A4Y8LBN2_9BACT</name>
<dbReference type="Gene3D" id="2.160.20.80">
    <property type="entry name" value="E3 ubiquitin-protein ligase SopA"/>
    <property type="match status" value="1"/>
</dbReference>
<sequence length="190" mass="21541">MSTLLFENQKITSSEFPDNLASGTDFIDCTIEKCNLFERDLTSVNFTNSTFANCDLSMSKLSNTQLNNVIFKDCKMMGIDFSKCIGFLFEVHFYNCILDFCSFEHLKMQGTTFKDSSMKGVDLTGSNLQKSFFLNTDLFDARFSHTNLKECDLSLAYNFTISPTQNNIKKAIFSENNISGLLNEFGIKII</sequence>
<dbReference type="Proteomes" id="UP000297861">
    <property type="component" value="Unassembled WGS sequence"/>
</dbReference>
<evidence type="ECO:0000313" key="1">
    <source>
        <dbReference type="EMBL" id="TFD98842.1"/>
    </source>
</evidence>
<keyword evidence="2" id="KW-1185">Reference proteome</keyword>
<protein>
    <submittedName>
        <fullName evidence="1">Pentapeptide repeat-containing protein</fullName>
    </submittedName>
</protein>
<organism evidence="1 2">
    <name type="scientific">Dysgonomonas capnocytophagoides</name>
    <dbReference type="NCBI Taxonomy" id="45254"/>
    <lineage>
        <taxon>Bacteria</taxon>
        <taxon>Pseudomonadati</taxon>
        <taxon>Bacteroidota</taxon>
        <taxon>Bacteroidia</taxon>
        <taxon>Bacteroidales</taxon>
        <taxon>Dysgonomonadaceae</taxon>
        <taxon>Dysgonomonas</taxon>
    </lineage>
</organism>
<evidence type="ECO:0000313" key="2">
    <source>
        <dbReference type="Proteomes" id="UP000297861"/>
    </source>
</evidence>
<dbReference type="SUPFAM" id="SSF141571">
    <property type="entry name" value="Pentapeptide repeat-like"/>
    <property type="match status" value="1"/>
</dbReference>
<dbReference type="STRING" id="1121485.GCA_000426485_00031"/>
<dbReference type="EMBL" id="SOML01000001">
    <property type="protein sequence ID" value="TFD98842.1"/>
    <property type="molecule type" value="Genomic_DNA"/>
</dbReference>
<gene>
    <name evidence="1" type="ORF">E2605_01795</name>
</gene>
<dbReference type="Pfam" id="PF13599">
    <property type="entry name" value="Pentapeptide_4"/>
    <property type="match status" value="1"/>
</dbReference>
<dbReference type="PANTHER" id="PTHR14136">
    <property type="entry name" value="BTB_POZ DOMAIN-CONTAINING PROTEIN KCTD9"/>
    <property type="match status" value="1"/>
</dbReference>
<comment type="caution">
    <text evidence="1">The sequence shown here is derived from an EMBL/GenBank/DDBJ whole genome shotgun (WGS) entry which is preliminary data.</text>
</comment>
<dbReference type="InterPro" id="IPR051082">
    <property type="entry name" value="Pentapeptide-BTB/POZ_domain"/>
</dbReference>
<dbReference type="Pfam" id="PF00805">
    <property type="entry name" value="Pentapeptide"/>
    <property type="match status" value="1"/>
</dbReference>
<dbReference type="OrthoDB" id="67652at2"/>
<dbReference type="PANTHER" id="PTHR14136:SF17">
    <property type="entry name" value="BTB_POZ DOMAIN-CONTAINING PROTEIN KCTD9"/>
    <property type="match status" value="1"/>
</dbReference>
<proteinExistence type="predicted"/>
<accession>A0A4Y8LBN2</accession>